<evidence type="ECO:0000259" key="2">
    <source>
        <dbReference type="PROSITE" id="PS50883"/>
    </source>
</evidence>
<evidence type="ECO:0000313" key="5">
    <source>
        <dbReference type="Proteomes" id="UP000215441"/>
    </source>
</evidence>
<feature type="transmembrane region" description="Helical" evidence="1">
    <location>
        <begin position="174"/>
        <end position="197"/>
    </location>
</feature>
<dbReference type="PROSITE" id="PS50887">
    <property type="entry name" value="GGDEF"/>
    <property type="match status" value="1"/>
</dbReference>
<comment type="caution">
    <text evidence="4">The sequence shown here is derived from an EMBL/GenBank/DDBJ whole genome shotgun (WGS) entry which is preliminary data.</text>
</comment>
<evidence type="ECO:0000313" key="4">
    <source>
        <dbReference type="EMBL" id="OYD49750.1"/>
    </source>
</evidence>
<dbReference type="CDD" id="cd01949">
    <property type="entry name" value="GGDEF"/>
    <property type="match status" value="1"/>
</dbReference>
<gene>
    <name evidence="4" type="ORF">CBY09_12380</name>
</gene>
<dbReference type="AlphaFoldDB" id="A0A235EL82"/>
<dbReference type="SUPFAM" id="SSF141868">
    <property type="entry name" value="EAL domain-like"/>
    <property type="match status" value="1"/>
</dbReference>
<dbReference type="Gene3D" id="3.30.70.270">
    <property type="match status" value="1"/>
</dbReference>
<feature type="transmembrane region" description="Helical" evidence="1">
    <location>
        <begin position="26"/>
        <end position="48"/>
    </location>
</feature>
<proteinExistence type="predicted"/>
<keyword evidence="1" id="KW-0472">Membrane</keyword>
<sequence length="641" mass="69568">MTPLQPTPAPQAPAPLLPPILLSSRLVATGILSAGLALLTVVLALTAMDYWSTRSSMLQDSRVEAAIVADNISAAVMFRDTGTANEMLGALRSSSMVLAAGVYDNNGVLFAHYVRERDPEFPTTLRAAGMHGALERSSWERLEIARAIPGAVGTANPLGTLYIRKSMRELHTRLALRFVSALLVAVCAMGVATAMVLRSRAAVREAEHRLHTLAHTDAVTGTGNRHAFNERLAAELEQARSQGHRVALVYIDLDNFKTLNDTFGHAAGDGLLRQVAQRLQSVVRSDDTIARLGGDEFALILRLDMDDAALQKYAQRIIGVFQAAYTEVGQQMNVTGSAGIATFPDDAPDVNALVSNADTAMYRAKEMGKNRCVRFEPSMNQAVVRRQAIEHALRAELEQQGGGLALHYQPLFSARGQALVGAEALLRWTHAELGPVSPLEAVSVAEDCGLIVPLGYWVLRTACRDAARWTAPGPLRVAVNISARQLGDPQFLERVMDILREEGLPAHLLEIELTETVLMENMEAGAHTLHRLSQLGIHLAIDDFGTGYSSLAYLRQLPMRRLKIDRSFVRDLPEQEHSRTIVTAIVALAHGLGLQVTAEGVETPQQADYLVQQGCDVLQGYVFARPMPVAQFLALQAGTTA</sequence>
<dbReference type="Gene3D" id="3.20.20.450">
    <property type="entry name" value="EAL domain"/>
    <property type="match status" value="1"/>
</dbReference>
<dbReference type="Pfam" id="PF00990">
    <property type="entry name" value="GGDEF"/>
    <property type="match status" value="1"/>
</dbReference>
<dbReference type="InterPro" id="IPR000160">
    <property type="entry name" value="GGDEF_dom"/>
</dbReference>
<dbReference type="FunFam" id="3.30.70.270:FF:000001">
    <property type="entry name" value="Diguanylate cyclase domain protein"/>
    <property type="match status" value="1"/>
</dbReference>
<evidence type="ECO:0000259" key="3">
    <source>
        <dbReference type="PROSITE" id="PS50887"/>
    </source>
</evidence>
<dbReference type="OrthoDB" id="9813903at2"/>
<dbReference type="Pfam" id="PF17152">
    <property type="entry name" value="CHASE8"/>
    <property type="match status" value="1"/>
</dbReference>
<keyword evidence="5" id="KW-1185">Reference proteome</keyword>
<dbReference type="GO" id="GO:0003824">
    <property type="term" value="F:catalytic activity"/>
    <property type="evidence" value="ECO:0007669"/>
    <property type="project" value="UniProtKB-ARBA"/>
</dbReference>
<dbReference type="Pfam" id="PF00563">
    <property type="entry name" value="EAL"/>
    <property type="match status" value="1"/>
</dbReference>
<reference evidence="4 5" key="1">
    <citation type="submission" date="2017-07" db="EMBL/GenBank/DDBJ databases">
        <title>Acidovorax KNDSW TSA 6 genome sequence and assembly.</title>
        <authorList>
            <person name="Mayilraj S."/>
        </authorList>
    </citation>
    <scope>NUCLEOTIDE SEQUENCE [LARGE SCALE GENOMIC DNA]</scope>
    <source>
        <strain evidence="4 5">KNDSW-TSA6</strain>
    </source>
</reference>
<keyword evidence="1" id="KW-0812">Transmembrane</keyword>
<dbReference type="Proteomes" id="UP000215441">
    <property type="component" value="Unassembled WGS sequence"/>
</dbReference>
<dbReference type="EMBL" id="NOIG01000008">
    <property type="protein sequence ID" value="OYD49750.1"/>
    <property type="molecule type" value="Genomic_DNA"/>
</dbReference>
<dbReference type="InterPro" id="IPR035919">
    <property type="entry name" value="EAL_sf"/>
</dbReference>
<protein>
    <submittedName>
        <fullName evidence="4">GGDEF-domain containing protein</fullName>
    </submittedName>
</protein>
<dbReference type="SMART" id="SM00052">
    <property type="entry name" value="EAL"/>
    <property type="match status" value="1"/>
</dbReference>
<dbReference type="InterPro" id="IPR029787">
    <property type="entry name" value="Nucleotide_cyclase"/>
</dbReference>
<keyword evidence="1" id="KW-1133">Transmembrane helix</keyword>
<dbReference type="InterPro" id="IPR001633">
    <property type="entry name" value="EAL_dom"/>
</dbReference>
<dbReference type="PANTHER" id="PTHR44757">
    <property type="entry name" value="DIGUANYLATE CYCLASE DGCP"/>
    <property type="match status" value="1"/>
</dbReference>
<dbReference type="PANTHER" id="PTHR44757:SF2">
    <property type="entry name" value="BIOFILM ARCHITECTURE MAINTENANCE PROTEIN MBAA"/>
    <property type="match status" value="1"/>
</dbReference>
<organism evidence="4 5">
    <name type="scientific">Acidovorax kalamii</name>
    <dbReference type="NCBI Taxonomy" id="2004485"/>
    <lineage>
        <taxon>Bacteria</taxon>
        <taxon>Pseudomonadati</taxon>
        <taxon>Pseudomonadota</taxon>
        <taxon>Betaproteobacteria</taxon>
        <taxon>Burkholderiales</taxon>
        <taxon>Comamonadaceae</taxon>
        <taxon>Acidovorax</taxon>
    </lineage>
</organism>
<feature type="domain" description="GGDEF" evidence="3">
    <location>
        <begin position="244"/>
        <end position="377"/>
    </location>
</feature>
<dbReference type="NCBIfam" id="TIGR00254">
    <property type="entry name" value="GGDEF"/>
    <property type="match status" value="1"/>
</dbReference>
<dbReference type="InterPro" id="IPR033417">
    <property type="entry name" value="CHASE8"/>
</dbReference>
<dbReference type="InterPro" id="IPR043128">
    <property type="entry name" value="Rev_trsase/Diguanyl_cyclase"/>
</dbReference>
<dbReference type="PROSITE" id="PS50883">
    <property type="entry name" value="EAL"/>
    <property type="match status" value="1"/>
</dbReference>
<dbReference type="SUPFAM" id="SSF55073">
    <property type="entry name" value="Nucleotide cyclase"/>
    <property type="match status" value="1"/>
</dbReference>
<accession>A0A235EL82</accession>
<name>A0A235EL82_9BURK</name>
<dbReference type="CDD" id="cd01948">
    <property type="entry name" value="EAL"/>
    <property type="match status" value="1"/>
</dbReference>
<feature type="domain" description="EAL" evidence="2">
    <location>
        <begin position="386"/>
        <end position="640"/>
    </location>
</feature>
<dbReference type="RefSeq" id="WP_094289912.1">
    <property type="nucleotide sequence ID" value="NZ_NOIG01000008.1"/>
</dbReference>
<dbReference type="SMART" id="SM00267">
    <property type="entry name" value="GGDEF"/>
    <property type="match status" value="1"/>
</dbReference>
<dbReference type="InterPro" id="IPR052155">
    <property type="entry name" value="Biofilm_reg_signaling"/>
</dbReference>
<evidence type="ECO:0000256" key="1">
    <source>
        <dbReference type="SAM" id="Phobius"/>
    </source>
</evidence>